<dbReference type="SUPFAM" id="SSF111369">
    <property type="entry name" value="HlyD-like secretion proteins"/>
    <property type="match status" value="1"/>
</dbReference>
<evidence type="ECO:0000256" key="1">
    <source>
        <dbReference type="ARBA" id="ARBA00009477"/>
    </source>
</evidence>
<feature type="domain" description="CzcB-like barrel-sandwich hybrid" evidence="5">
    <location>
        <begin position="115"/>
        <end position="235"/>
    </location>
</feature>
<dbReference type="Proteomes" id="UP000005938">
    <property type="component" value="Unassembled WGS sequence"/>
</dbReference>
<dbReference type="STRING" id="946077.W5A_00120"/>
<evidence type="ECO:0000259" key="3">
    <source>
        <dbReference type="Pfam" id="PF25954"/>
    </source>
</evidence>
<evidence type="ECO:0000259" key="4">
    <source>
        <dbReference type="Pfam" id="PF25967"/>
    </source>
</evidence>
<comment type="similarity">
    <text evidence="1">Belongs to the membrane fusion protein (MFP) (TC 8.A.1) family.</text>
</comment>
<dbReference type="Gene3D" id="1.10.287.470">
    <property type="entry name" value="Helix hairpin bin"/>
    <property type="match status" value="1"/>
</dbReference>
<feature type="domain" description="CusB-like beta-barrel" evidence="3">
    <location>
        <begin position="243"/>
        <end position="315"/>
    </location>
</feature>
<dbReference type="Pfam" id="PF25893">
    <property type="entry name" value="HH_CzcB"/>
    <property type="match status" value="1"/>
</dbReference>
<dbReference type="NCBIfam" id="TIGR01730">
    <property type="entry name" value="RND_mfp"/>
    <property type="match status" value="1"/>
</dbReference>
<dbReference type="PATRIC" id="fig|946077.3.peg.24"/>
<feature type="domain" description="CzcB-like alpha-helical hairpin" evidence="2">
    <location>
        <begin position="147"/>
        <end position="203"/>
    </location>
</feature>
<dbReference type="Pfam" id="PF25967">
    <property type="entry name" value="RND-MFP_C"/>
    <property type="match status" value="1"/>
</dbReference>
<protein>
    <submittedName>
        <fullName evidence="6">Efflux transporter, rnd family, mfp subunit</fullName>
    </submittedName>
</protein>
<dbReference type="Gene3D" id="2.40.30.170">
    <property type="match status" value="1"/>
</dbReference>
<dbReference type="GO" id="GO:1990281">
    <property type="term" value="C:efflux pump complex"/>
    <property type="evidence" value="ECO:0007669"/>
    <property type="project" value="TreeGrafter"/>
</dbReference>
<dbReference type="AlphaFoldDB" id="I0WJ15"/>
<dbReference type="Gene3D" id="2.40.50.100">
    <property type="match status" value="1"/>
</dbReference>
<dbReference type="PANTHER" id="PTHR30469">
    <property type="entry name" value="MULTIDRUG RESISTANCE PROTEIN MDTA"/>
    <property type="match status" value="1"/>
</dbReference>
<evidence type="ECO:0000259" key="5">
    <source>
        <dbReference type="Pfam" id="PF25973"/>
    </source>
</evidence>
<comment type="caution">
    <text evidence="6">The sequence shown here is derived from an EMBL/GenBank/DDBJ whole genome shotgun (WGS) entry which is preliminary data.</text>
</comment>
<dbReference type="InterPro" id="IPR058648">
    <property type="entry name" value="HH_CzcB-like"/>
</dbReference>
<evidence type="ECO:0000259" key="2">
    <source>
        <dbReference type="Pfam" id="PF25893"/>
    </source>
</evidence>
<dbReference type="InterPro" id="IPR058627">
    <property type="entry name" value="MdtA-like_C"/>
</dbReference>
<dbReference type="Gene3D" id="2.40.420.20">
    <property type="match status" value="1"/>
</dbReference>
<dbReference type="InterPro" id="IPR006143">
    <property type="entry name" value="RND_pump_MFP"/>
</dbReference>
<dbReference type="GO" id="GO:0015562">
    <property type="term" value="F:efflux transmembrane transporter activity"/>
    <property type="evidence" value="ECO:0007669"/>
    <property type="project" value="TreeGrafter"/>
</dbReference>
<dbReference type="InterPro" id="IPR058792">
    <property type="entry name" value="Beta-barrel_RND_2"/>
</dbReference>
<sequence>MQSLITKQPFIMKKQYSLLVLSLLLMACGSDKKKSVSDIIENGNLEELRFKRAELVSDSDVLLNDIASIDKAIAELDTVHKLALITTFKVKDTLFNHYLELQATVQTKENILLNAEYGGVLQQIYVTKGQQVRQGQLLAKIDDGGLSQQLAQLQIQADLSKTTYERQAKLWSQKIGSEMQYLQAKSNFEGQQKAVVQLQQQLAKTTLTAPFSGTIDDIIIERGNVVAPGMAIMRLVNLRNMYLEADVPESYIANVRKGTEALVDIPTLPETLVTTINQVGNYINPNNRSFKIEVLLSNKEGLIKPNLTAKVKIKDYSNPNAMLIPLSVISENADGEQYVYLAKDNGENVYALATRVIIETGKAQGDFIEVVNGIKVGDAIIYEGARTVKEGQKVSVLN</sequence>
<gene>
    <name evidence="6" type="ORF">W5A_00120</name>
</gene>
<evidence type="ECO:0000313" key="7">
    <source>
        <dbReference type="Proteomes" id="UP000005938"/>
    </source>
</evidence>
<keyword evidence="7" id="KW-1185">Reference proteome</keyword>
<organism evidence="6 7">
    <name type="scientific">Imtechella halotolerans K1</name>
    <dbReference type="NCBI Taxonomy" id="946077"/>
    <lineage>
        <taxon>Bacteria</taxon>
        <taxon>Pseudomonadati</taxon>
        <taxon>Bacteroidota</taxon>
        <taxon>Flavobacteriia</taxon>
        <taxon>Flavobacteriales</taxon>
        <taxon>Flavobacteriaceae</taxon>
        <taxon>Imtechella</taxon>
    </lineage>
</organism>
<feature type="domain" description="Multidrug resistance protein MdtA-like C-terminal permuted SH3" evidence="4">
    <location>
        <begin position="320"/>
        <end position="385"/>
    </location>
</feature>
<dbReference type="eggNOG" id="COG0845">
    <property type="taxonomic scope" value="Bacteria"/>
</dbReference>
<dbReference type="Pfam" id="PF25973">
    <property type="entry name" value="BSH_CzcB"/>
    <property type="match status" value="1"/>
</dbReference>
<accession>I0WJ15</accession>
<evidence type="ECO:0000313" key="6">
    <source>
        <dbReference type="EMBL" id="EID76381.1"/>
    </source>
</evidence>
<reference evidence="6 7" key="1">
    <citation type="journal article" date="2012" name="J. Bacteriol.">
        <title>Genome Sequence of the Halotolerant Bacterium Imtechella halotolerans K1T.</title>
        <authorList>
            <person name="Kumar S."/>
            <person name="Vikram S."/>
            <person name="Subramanian S."/>
            <person name="Raghava G.P."/>
            <person name="Pinnaka A.K."/>
        </authorList>
    </citation>
    <scope>NUCLEOTIDE SEQUENCE [LARGE SCALE GENOMIC DNA]</scope>
    <source>
        <strain evidence="6 7">K1</strain>
    </source>
</reference>
<dbReference type="Pfam" id="PF25954">
    <property type="entry name" value="Beta-barrel_RND_2"/>
    <property type="match status" value="1"/>
</dbReference>
<name>I0WJ15_9FLAO</name>
<dbReference type="InterPro" id="IPR058647">
    <property type="entry name" value="BSH_CzcB-like"/>
</dbReference>
<dbReference type="EMBL" id="AJJU01000002">
    <property type="protein sequence ID" value="EID76381.1"/>
    <property type="molecule type" value="Genomic_DNA"/>
</dbReference>
<dbReference type="PANTHER" id="PTHR30469:SF15">
    <property type="entry name" value="HLYD FAMILY OF SECRETION PROTEINS"/>
    <property type="match status" value="1"/>
</dbReference>
<proteinExistence type="inferred from homology"/>
<dbReference type="PROSITE" id="PS51257">
    <property type="entry name" value="PROKAR_LIPOPROTEIN"/>
    <property type="match status" value="1"/>
</dbReference>